<dbReference type="AlphaFoldDB" id="A0A7S0EX28"/>
<evidence type="ECO:0000313" key="8">
    <source>
        <dbReference type="EMBL" id="CAD8495636.1"/>
    </source>
</evidence>
<evidence type="ECO:0000256" key="4">
    <source>
        <dbReference type="ARBA" id="ARBA00023098"/>
    </source>
</evidence>
<evidence type="ECO:0000256" key="3">
    <source>
        <dbReference type="ARBA" id="ARBA00022679"/>
    </source>
</evidence>
<keyword evidence="4" id="KW-0443">Lipid metabolism</keyword>
<dbReference type="SMART" id="SM00563">
    <property type="entry name" value="PlsC"/>
    <property type="match status" value="1"/>
</dbReference>
<reference evidence="8" key="1">
    <citation type="submission" date="2021-01" db="EMBL/GenBank/DDBJ databases">
        <authorList>
            <person name="Corre E."/>
            <person name="Pelletier E."/>
            <person name="Niang G."/>
            <person name="Scheremetjew M."/>
            <person name="Finn R."/>
            <person name="Kale V."/>
            <person name="Holt S."/>
            <person name="Cochrane G."/>
            <person name="Meng A."/>
            <person name="Brown T."/>
            <person name="Cohen L."/>
        </authorList>
    </citation>
    <scope>NUCLEOTIDE SEQUENCE</scope>
    <source>
        <strain evidence="8">CCMP1374</strain>
    </source>
</reference>
<dbReference type="SUPFAM" id="SSF69593">
    <property type="entry name" value="Glycerol-3-phosphate (1)-acyltransferase"/>
    <property type="match status" value="1"/>
</dbReference>
<dbReference type="CDD" id="cd07989">
    <property type="entry name" value="LPLAT_AGPAT-like"/>
    <property type="match status" value="1"/>
</dbReference>
<proteinExistence type="predicted"/>
<name>A0A7S0EX28_9EUKA</name>
<evidence type="ECO:0000256" key="1">
    <source>
        <dbReference type="ARBA" id="ARBA00005189"/>
    </source>
</evidence>
<keyword evidence="3" id="KW-0808">Transferase</keyword>
<dbReference type="EMBL" id="HBEP01023968">
    <property type="protein sequence ID" value="CAD8495636.1"/>
    <property type="molecule type" value="Transcribed_RNA"/>
</dbReference>
<dbReference type="GO" id="GO:0003841">
    <property type="term" value="F:1-acylglycerol-3-phosphate O-acyltransferase activity"/>
    <property type="evidence" value="ECO:0007669"/>
    <property type="project" value="TreeGrafter"/>
</dbReference>
<feature type="region of interest" description="Disordered" evidence="6">
    <location>
        <begin position="40"/>
        <end position="82"/>
    </location>
</feature>
<accession>A0A7S0EX28</accession>
<evidence type="ECO:0000256" key="2">
    <source>
        <dbReference type="ARBA" id="ARBA00022516"/>
    </source>
</evidence>
<keyword evidence="5" id="KW-0012">Acyltransferase</keyword>
<dbReference type="PANTHER" id="PTHR10434">
    <property type="entry name" value="1-ACYL-SN-GLYCEROL-3-PHOSPHATE ACYLTRANSFERASE"/>
    <property type="match status" value="1"/>
</dbReference>
<sequence>MVAGLAPRSLVGAHHHASLQRQAPMRRSVCMSKLTDSAELSSYAPATPPQKPARPRAEASSAEASTAEASTPPVTVQNGPVPELELSVGDKTVTAVGLWMGFSVFLTAIAVQLPILGAWLYSEATDDPPRTGTRKGIDYIIGFWAFASMSMSGYRPRVVGVENLPEGACVYAPNHASFLDILTLTGFVPRPLKYVSKASILEIPFIGWPMQLAEHIPLNQASRRSQLETFKQSVSSLEAGNAIVAFPEGSRSPDGVLQPFKRGPFKMAMRAGVPVVPVTISDLARWYPKGTLLPIGIPTDVVVTIHPPISMTGDGSVDESEAMAQTYDAVNSALPLYQRGPAHKELK</sequence>
<dbReference type="Pfam" id="PF01553">
    <property type="entry name" value="Acyltransferase"/>
    <property type="match status" value="1"/>
</dbReference>
<evidence type="ECO:0000256" key="6">
    <source>
        <dbReference type="SAM" id="MobiDB-lite"/>
    </source>
</evidence>
<feature type="domain" description="Phospholipid/glycerol acyltransferase" evidence="7">
    <location>
        <begin position="169"/>
        <end position="283"/>
    </location>
</feature>
<comment type="pathway">
    <text evidence="1">Lipid metabolism.</text>
</comment>
<keyword evidence="2" id="KW-0444">Lipid biosynthesis</keyword>
<organism evidence="8">
    <name type="scientific">Phaeocystis antarctica</name>
    <dbReference type="NCBI Taxonomy" id="33657"/>
    <lineage>
        <taxon>Eukaryota</taxon>
        <taxon>Haptista</taxon>
        <taxon>Haptophyta</taxon>
        <taxon>Prymnesiophyceae</taxon>
        <taxon>Phaeocystales</taxon>
        <taxon>Phaeocystaceae</taxon>
        <taxon>Phaeocystis</taxon>
    </lineage>
</organism>
<feature type="compositionally biased region" description="Low complexity" evidence="6">
    <location>
        <begin position="58"/>
        <end position="73"/>
    </location>
</feature>
<evidence type="ECO:0000256" key="5">
    <source>
        <dbReference type="ARBA" id="ARBA00023315"/>
    </source>
</evidence>
<dbReference type="InterPro" id="IPR002123">
    <property type="entry name" value="Plipid/glycerol_acylTrfase"/>
</dbReference>
<dbReference type="PANTHER" id="PTHR10434:SF64">
    <property type="entry name" value="1-ACYL-SN-GLYCEROL-3-PHOSPHATE ACYLTRANSFERASE-RELATED"/>
    <property type="match status" value="1"/>
</dbReference>
<gene>
    <name evidence="8" type="ORF">PANT1444_LOCUS13557</name>
</gene>
<evidence type="ECO:0000259" key="7">
    <source>
        <dbReference type="SMART" id="SM00563"/>
    </source>
</evidence>
<protein>
    <recommendedName>
        <fullName evidence="7">Phospholipid/glycerol acyltransferase domain-containing protein</fullName>
    </recommendedName>
</protein>
<dbReference type="GO" id="GO:0006654">
    <property type="term" value="P:phosphatidic acid biosynthetic process"/>
    <property type="evidence" value="ECO:0007669"/>
    <property type="project" value="TreeGrafter"/>
</dbReference>